<proteinExistence type="predicted"/>
<sequence length="574" mass="65709">MIIDPSQSSSDEYEQLCAIIDDNGHFLTPELATFLKRKCQIELERSEVERAGRSLLHAQAISFHHQTTFQQFRRIQKRQESTQRPSIRRSHEDLFEPDTPDSPSDTPLDTLQRQIMTQQASILAENHVEKVIRSLPDAWRVVQINTQLFLQSRFKKESSEEAIRSTNLPLLITQIDCGQNELVKVAEVPSVKRSDRPTILSEFQEILHTHRQIYTKNQKFDRVAYNQTRDELDDRLLTLLDTIENRWLGFAKLTLLGRPKDPERVRLTDQAFKKCVTKLKLDHVQKSWLWNALDGASWLEEGHLVQVVELLTSDKTVAKALFKAVQEFGVNNPSAGVDRHPVVLILDKDIQLLPWEALPMMKNQQCSRVPSLFFLASLYASHHQNKASVAKVGVNNEKIFYVLNPNNDLQKTQDRLESPFRALSLGEGFVGEWPSFPKIQGALSEMDAFMYCGHGSRLKTITSQEIEKLNIRALPLLFGCNSGRLERLGRTFDPTGTASSYLIASAPCLLGFLWSVTDLDIDTWTVEFLEHWLEKRKGQKDFVKAVAEKRHCFKRLVNSAATVVYGLPSFFETR</sequence>
<evidence type="ECO:0000313" key="7">
    <source>
        <dbReference type="EMBL" id="TRY63276.1"/>
    </source>
</evidence>
<dbReference type="PROSITE" id="PS51700">
    <property type="entry name" value="SEPARIN"/>
    <property type="match status" value="1"/>
</dbReference>
<dbReference type="GO" id="GO:0005737">
    <property type="term" value="C:cytoplasm"/>
    <property type="evidence" value="ECO:0007669"/>
    <property type="project" value="TreeGrafter"/>
</dbReference>
<dbReference type="OMA" id="AWNLAVE"/>
<evidence type="ECO:0000256" key="3">
    <source>
        <dbReference type="ARBA" id="ARBA00022801"/>
    </source>
</evidence>
<evidence type="ECO:0000259" key="6">
    <source>
        <dbReference type="PROSITE" id="PS51700"/>
    </source>
</evidence>
<reference evidence="7 8" key="1">
    <citation type="journal article" date="2018" name="Nat. Ecol. Evol.">
        <title>Genomic signatures of mitonuclear coevolution across populations of Tigriopus californicus.</title>
        <authorList>
            <person name="Barreto F.S."/>
            <person name="Watson E.T."/>
            <person name="Lima T.G."/>
            <person name="Willett C.S."/>
            <person name="Edmands S."/>
            <person name="Li W."/>
            <person name="Burton R.S."/>
        </authorList>
    </citation>
    <scope>NUCLEOTIDE SEQUENCE [LARGE SCALE GENOMIC DNA]</scope>
    <source>
        <strain evidence="7 8">San Diego</strain>
    </source>
</reference>
<evidence type="ECO:0000256" key="4">
    <source>
        <dbReference type="ARBA" id="ARBA00022829"/>
    </source>
</evidence>
<dbReference type="PANTHER" id="PTHR12792:SF0">
    <property type="entry name" value="SEPARIN"/>
    <property type="match status" value="1"/>
</dbReference>
<keyword evidence="4" id="KW-0159">Chromosome partition</keyword>
<name>A0A553NCV0_TIGCA</name>
<organism evidence="7 8">
    <name type="scientific">Tigriopus californicus</name>
    <name type="common">Marine copepod</name>
    <dbReference type="NCBI Taxonomy" id="6832"/>
    <lineage>
        <taxon>Eukaryota</taxon>
        <taxon>Metazoa</taxon>
        <taxon>Ecdysozoa</taxon>
        <taxon>Arthropoda</taxon>
        <taxon>Crustacea</taxon>
        <taxon>Multicrustacea</taxon>
        <taxon>Hexanauplia</taxon>
        <taxon>Copepoda</taxon>
        <taxon>Harpacticoida</taxon>
        <taxon>Harpacticidae</taxon>
        <taxon>Tigriopus</taxon>
    </lineage>
</organism>
<evidence type="ECO:0000256" key="1">
    <source>
        <dbReference type="ARBA" id="ARBA00000451"/>
    </source>
</evidence>
<dbReference type="PANTHER" id="PTHR12792">
    <property type="entry name" value="EXTRA SPINDLE POLES 1-RELATED"/>
    <property type="match status" value="1"/>
</dbReference>
<evidence type="ECO:0000256" key="2">
    <source>
        <dbReference type="ARBA" id="ARBA00012489"/>
    </source>
</evidence>
<feature type="domain" description="Peptidase C50" evidence="6">
    <location>
        <begin position="396"/>
        <end position="491"/>
    </location>
</feature>
<dbReference type="Proteomes" id="UP000318571">
    <property type="component" value="Chromosome 10"/>
</dbReference>
<dbReference type="EC" id="3.4.22.49" evidence="2"/>
<dbReference type="STRING" id="6832.A0A553NCV0"/>
<protein>
    <recommendedName>
        <fullName evidence="2">separase</fullName>
        <ecNumber evidence="2">3.4.22.49</ecNumber>
    </recommendedName>
</protein>
<dbReference type="AlphaFoldDB" id="A0A553NCV0"/>
<dbReference type="GO" id="GO:0005634">
    <property type="term" value="C:nucleus"/>
    <property type="evidence" value="ECO:0007669"/>
    <property type="project" value="InterPro"/>
</dbReference>
<feature type="region of interest" description="Disordered" evidence="5">
    <location>
        <begin position="73"/>
        <end position="107"/>
    </location>
</feature>
<dbReference type="GO" id="GO:0004197">
    <property type="term" value="F:cysteine-type endopeptidase activity"/>
    <property type="evidence" value="ECO:0007669"/>
    <property type="project" value="InterPro"/>
</dbReference>
<keyword evidence="3" id="KW-0378">Hydrolase</keyword>
<dbReference type="InterPro" id="IPR005314">
    <property type="entry name" value="Peptidase_C50"/>
</dbReference>
<gene>
    <name evidence="7" type="ORF">TCAL_04651</name>
</gene>
<dbReference type="Pfam" id="PF03568">
    <property type="entry name" value="Separin_C"/>
    <property type="match status" value="1"/>
</dbReference>
<evidence type="ECO:0000256" key="5">
    <source>
        <dbReference type="SAM" id="MobiDB-lite"/>
    </source>
</evidence>
<evidence type="ECO:0000313" key="8">
    <source>
        <dbReference type="Proteomes" id="UP000318571"/>
    </source>
</evidence>
<keyword evidence="8" id="KW-1185">Reference proteome</keyword>
<dbReference type="GO" id="GO:0006508">
    <property type="term" value="P:proteolysis"/>
    <property type="evidence" value="ECO:0007669"/>
    <property type="project" value="InterPro"/>
</dbReference>
<dbReference type="GO" id="GO:0072686">
    <property type="term" value="C:mitotic spindle"/>
    <property type="evidence" value="ECO:0007669"/>
    <property type="project" value="TreeGrafter"/>
</dbReference>
<dbReference type="InterPro" id="IPR030397">
    <property type="entry name" value="SEPARIN_core_dom"/>
</dbReference>
<dbReference type="EMBL" id="VCGU01000458">
    <property type="protein sequence ID" value="TRY63276.1"/>
    <property type="molecule type" value="Genomic_DNA"/>
</dbReference>
<accession>A0A553NCV0</accession>
<comment type="caution">
    <text evidence="7">The sequence shown here is derived from an EMBL/GenBank/DDBJ whole genome shotgun (WGS) entry which is preliminary data.</text>
</comment>
<dbReference type="GO" id="GO:0051307">
    <property type="term" value="P:meiotic chromosome separation"/>
    <property type="evidence" value="ECO:0007669"/>
    <property type="project" value="TreeGrafter"/>
</dbReference>
<comment type="catalytic activity">
    <reaction evidence="1">
        <text>All bonds known to be hydrolyzed by this endopeptidase have arginine in P1 and an acidic residue in P4. P6 is often occupied by an acidic residue or by a hydroxy-amino-acid residue, the phosphorylation of which enhances cleavage.</text>
        <dbReference type="EC" id="3.4.22.49"/>
    </reaction>
</comment>